<name>A0ABQ5SK92_9CHLO</name>
<gene>
    <name evidence="3" type="ORF">VaNZ11_015011</name>
</gene>
<dbReference type="Pfam" id="PF13460">
    <property type="entry name" value="NAD_binding_10"/>
    <property type="match status" value="1"/>
</dbReference>
<feature type="compositionally biased region" description="Low complexity" evidence="1">
    <location>
        <begin position="712"/>
        <end position="725"/>
    </location>
</feature>
<dbReference type="Proteomes" id="UP001165090">
    <property type="component" value="Unassembled WGS sequence"/>
</dbReference>
<evidence type="ECO:0000313" key="4">
    <source>
        <dbReference type="Proteomes" id="UP001165090"/>
    </source>
</evidence>
<feature type="compositionally biased region" description="Pro residues" evidence="1">
    <location>
        <begin position="726"/>
        <end position="739"/>
    </location>
</feature>
<keyword evidence="4" id="KW-1185">Reference proteome</keyword>
<feature type="compositionally biased region" description="Low complexity" evidence="1">
    <location>
        <begin position="662"/>
        <end position="674"/>
    </location>
</feature>
<dbReference type="CDD" id="cd05243">
    <property type="entry name" value="SDR_a5"/>
    <property type="match status" value="1"/>
</dbReference>
<sequence length="855" mass="87721">MVLRATGPAVAGSSRSTQGVRVSRSAYGQSFRSRKVTHVRSAVTETDVSETPKGTAVIGGFFAGLTRIGSTGTVQLKSSKEEKKTLATKDGRDDNVVFVAGATGRTGARVVRELLELGFTVRAGARSVEAAESALAVAATYGIIKPDQSRRVTVVPFDLGNVDGFAEAIGNANKVVCAVGAPEDQAFNFSLPKKIDGEGSIALINKAAELGVTQFVLMTSIGTGKLGWPSGILNVFGAVLLWKREAEKALETSGMAYTIVRPGGLERANDDFKRTHNLVLKPRDTIFGGEVSRLQVAELVAAACRNPAVAENKVLELVAEATAAPRSLEELMVEIPQDISREAQLSNKDAVDAARADLAAAQLKASQAAGVLLEADKRVSELAARLKEAKATEAAVKKDVAPLLKQVRPLEAQLADARKKAERAALLEQASKVVLEQARKAAGAGVLLSEKERTEIVEEVLNPKPATSELAAAPTAPQSSAKIFGFFGKKPEPAGPTDEEKAAAAAAEAAAAVEAEAAAAKAKAPVSVFGGLFTPRKIQVDETAAAQAEAAATAAKAEAAAAAAAAAAEAEAAAAKAKAPAPLFGGFFTPKPAARPPAPEPEVVVVKEELVAAVASPSVAEVVVEEPKPLFNVGSFFSGFKKRAEEQPQAEPEHVPEPVPQPAVAAAAAGPTPAKSEGPAPKPAPKPTPPKPAPDAADLADEEQRRRRVVEAAKAQLAAAIAAPSVPEPPAPAPVPAPAPASASAPAPAPAPALASASPKAEEPTPVKAEAPAAPQEAAPVVAEAPKPAKKNDEFDAEDAARRKAEAQAWIAAWKAGSTAGQNGAAAVAAETPAEEEVVEVVANPMSKFFSGLFN</sequence>
<feature type="compositionally biased region" description="Basic and acidic residues" evidence="1">
    <location>
        <begin position="642"/>
        <end position="656"/>
    </location>
</feature>
<feature type="compositionally biased region" description="Pro residues" evidence="1">
    <location>
        <begin position="680"/>
        <end position="693"/>
    </location>
</feature>
<dbReference type="InterPro" id="IPR044719">
    <property type="entry name" value="TIC62"/>
</dbReference>
<evidence type="ECO:0000256" key="1">
    <source>
        <dbReference type="SAM" id="MobiDB-lite"/>
    </source>
</evidence>
<dbReference type="SUPFAM" id="SSF51735">
    <property type="entry name" value="NAD(P)-binding Rossmann-fold domains"/>
    <property type="match status" value="1"/>
</dbReference>
<comment type="caution">
    <text evidence="3">The sequence shown here is derived from an EMBL/GenBank/DDBJ whole genome shotgun (WGS) entry which is preliminary data.</text>
</comment>
<accession>A0ABQ5SK92</accession>
<dbReference type="InterPro" id="IPR036291">
    <property type="entry name" value="NAD(P)-bd_dom_sf"/>
</dbReference>
<feature type="compositionally biased region" description="Low complexity" evidence="1">
    <location>
        <begin position="740"/>
        <end position="759"/>
    </location>
</feature>
<feature type="domain" description="NAD(P)-binding" evidence="2">
    <location>
        <begin position="101"/>
        <end position="307"/>
    </location>
</feature>
<dbReference type="EMBL" id="BSDZ01000094">
    <property type="protein sequence ID" value="GLI70199.1"/>
    <property type="molecule type" value="Genomic_DNA"/>
</dbReference>
<proteinExistence type="predicted"/>
<evidence type="ECO:0000313" key="3">
    <source>
        <dbReference type="EMBL" id="GLI70199.1"/>
    </source>
</evidence>
<feature type="region of interest" description="Disordered" evidence="1">
    <location>
        <begin position="642"/>
        <end position="802"/>
    </location>
</feature>
<feature type="compositionally biased region" description="Basic and acidic residues" evidence="1">
    <location>
        <begin position="702"/>
        <end position="711"/>
    </location>
</feature>
<dbReference type="Gene3D" id="3.40.50.720">
    <property type="entry name" value="NAD(P)-binding Rossmann-like Domain"/>
    <property type="match status" value="1"/>
</dbReference>
<feature type="compositionally biased region" description="Polar residues" evidence="1">
    <location>
        <begin position="13"/>
        <end position="26"/>
    </location>
</feature>
<protein>
    <recommendedName>
        <fullName evidence="2">NAD(P)-binding domain-containing protein</fullName>
    </recommendedName>
</protein>
<feature type="compositionally biased region" description="Basic and acidic residues" evidence="1">
    <location>
        <begin position="790"/>
        <end position="802"/>
    </location>
</feature>
<dbReference type="PANTHER" id="PTHR47285">
    <property type="entry name" value="PROTEIN TIC 62, CHLOROPLASTIC"/>
    <property type="match status" value="1"/>
</dbReference>
<organism evidence="3 4">
    <name type="scientific">Volvox africanus</name>
    <dbReference type="NCBI Taxonomy" id="51714"/>
    <lineage>
        <taxon>Eukaryota</taxon>
        <taxon>Viridiplantae</taxon>
        <taxon>Chlorophyta</taxon>
        <taxon>core chlorophytes</taxon>
        <taxon>Chlorophyceae</taxon>
        <taxon>CS clade</taxon>
        <taxon>Chlamydomonadales</taxon>
        <taxon>Volvocaceae</taxon>
        <taxon>Volvox</taxon>
    </lineage>
</organism>
<feature type="region of interest" description="Disordered" evidence="1">
    <location>
        <begin position="1"/>
        <end position="26"/>
    </location>
</feature>
<dbReference type="InterPro" id="IPR016040">
    <property type="entry name" value="NAD(P)-bd_dom"/>
</dbReference>
<feature type="compositionally biased region" description="Low complexity" evidence="1">
    <location>
        <begin position="766"/>
        <end position="786"/>
    </location>
</feature>
<reference evidence="3 4" key="1">
    <citation type="journal article" date="2023" name="IScience">
        <title>Expanded male sex-determining region conserved during the evolution of homothallism in the green alga Volvox.</title>
        <authorList>
            <person name="Yamamoto K."/>
            <person name="Matsuzaki R."/>
            <person name="Mahakham W."/>
            <person name="Heman W."/>
            <person name="Sekimoto H."/>
            <person name="Kawachi M."/>
            <person name="Minakuchi Y."/>
            <person name="Toyoda A."/>
            <person name="Nozaki H."/>
        </authorList>
    </citation>
    <scope>NUCLEOTIDE SEQUENCE [LARGE SCALE GENOMIC DNA]</scope>
    <source>
        <strain evidence="3 4">NIES-4468</strain>
    </source>
</reference>
<evidence type="ECO:0000259" key="2">
    <source>
        <dbReference type="Pfam" id="PF13460"/>
    </source>
</evidence>
<dbReference type="PANTHER" id="PTHR47285:SF1">
    <property type="entry name" value="PROTEIN TIC 62, CHLOROPLASTIC"/>
    <property type="match status" value="1"/>
</dbReference>